<dbReference type="Proteomes" id="UP001386955">
    <property type="component" value="Unassembled WGS sequence"/>
</dbReference>
<name>A0AAN9S6Z1_PSOTE</name>
<evidence type="ECO:0000313" key="1">
    <source>
        <dbReference type="EMBL" id="KAK7390052.1"/>
    </source>
</evidence>
<protein>
    <submittedName>
        <fullName evidence="1">Uncharacterized protein</fullName>
    </submittedName>
</protein>
<evidence type="ECO:0000313" key="2">
    <source>
        <dbReference type="Proteomes" id="UP001386955"/>
    </source>
</evidence>
<gene>
    <name evidence="1" type="ORF">VNO78_25350</name>
</gene>
<organism evidence="1 2">
    <name type="scientific">Psophocarpus tetragonolobus</name>
    <name type="common">Winged bean</name>
    <name type="synonym">Dolichos tetragonolobus</name>
    <dbReference type="NCBI Taxonomy" id="3891"/>
    <lineage>
        <taxon>Eukaryota</taxon>
        <taxon>Viridiplantae</taxon>
        <taxon>Streptophyta</taxon>
        <taxon>Embryophyta</taxon>
        <taxon>Tracheophyta</taxon>
        <taxon>Spermatophyta</taxon>
        <taxon>Magnoliopsida</taxon>
        <taxon>eudicotyledons</taxon>
        <taxon>Gunneridae</taxon>
        <taxon>Pentapetalae</taxon>
        <taxon>rosids</taxon>
        <taxon>fabids</taxon>
        <taxon>Fabales</taxon>
        <taxon>Fabaceae</taxon>
        <taxon>Papilionoideae</taxon>
        <taxon>50 kb inversion clade</taxon>
        <taxon>NPAAA clade</taxon>
        <taxon>indigoferoid/millettioid clade</taxon>
        <taxon>Phaseoleae</taxon>
        <taxon>Psophocarpus</taxon>
    </lineage>
</organism>
<dbReference type="EMBL" id="JAYMYS010000006">
    <property type="protein sequence ID" value="KAK7390052.1"/>
    <property type="molecule type" value="Genomic_DNA"/>
</dbReference>
<reference evidence="1 2" key="1">
    <citation type="submission" date="2024-01" db="EMBL/GenBank/DDBJ databases">
        <title>The genomes of 5 underutilized Papilionoideae crops provide insights into root nodulation and disease resistanc.</title>
        <authorList>
            <person name="Jiang F."/>
        </authorList>
    </citation>
    <scope>NUCLEOTIDE SEQUENCE [LARGE SCALE GENOMIC DNA]</scope>
    <source>
        <strain evidence="1">DUOXIRENSHENG_FW03</strain>
        <tissue evidence="1">Leaves</tissue>
    </source>
</reference>
<keyword evidence="2" id="KW-1185">Reference proteome</keyword>
<sequence>MGPITCTSPTLHGSINDHRRFLSMDGSTPTHGPPPSLTIYKYIVIIHSHSHSNPTQLKHHLPPFTSFK</sequence>
<accession>A0AAN9S6Z1</accession>
<proteinExistence type="predicted"/>
<comment type="caution">
    <text evidence="1">The sequence shown here is derived from an EMBL/GenBank/DDBJ whole genome shotgun (WGS) entry which is preliminary data.</text>
</comment>
<dbReference type="AlphaFoldDB" id="A0AAN9S6Z1"/>